<evidence type="ECO:0000313" key="2">
    <source>
        <dbReference type="WBParaSite" id="GPLIN_000282300"/>
    </source>
</evidence>
<sequence>MAFATVLDQGPTINVGPEATDWPRQQDPAMIAPYLCKQQIPQNSNVALRAGIYYRLIMRQSIFGRGTSSNIGPDIGTMPESSFFGFRYKKCPAASDNYVRYDAMASGRRCGSSRVPRGCSIGGHLVQHRVRNLGTCRH</sequence>
<accession>A0A183BQD7</accession>
<dbReference type="Proteomes" id="UP000050741">
    <property type="component" value="Unassembled WGS sequence"/>
</dbReference>
<reference evidence="1" key="1">
    <citation type="submission" date="2013-12" db="EMBL/GenBank/DDBJ databases">
        <authorList>
            <person name="Aslett M."/>
        </authorList>
    </citation>
    <scope>NUCLEOTIDE SEQUENCE [LARGE SCALE GENOMIC DNA]</scope>
    <source>
        <strain evidence="1">Lindley</strain>
    </source>
</reference>
<reference evidence="2" key="3">
    <citation type="submission" date="2016-06" db="UniProtKB">
        <authorList>
            <consortium name="WormBaseParasite"/>
        </authorList>
    </citation>
    <scope>IDENTIFICATION</scope>
</reference>
<reference evidence="1" key="2">
    <citation type="submission" date="2014-05" db="EMBL/GenBank/DDBJ databases">
        <title>The genome and life-stage specific transcriptomes of Globodera pallida elucidate key aspects of plant parasitism by a cyst nematode.</title>
        <authorList>
            <person name="Cotton J.A."/>
            <person name="Lilley C.J."/>
            <person name="Jones L.M."/>
            <person name="Kikuchi T."/>
            <person name="Reid A.J."/>
            <person name="Thorpe P."/>
            <person name="Tsai I.J."/>
            <person name="Beasley H."/>
            <person name="Blok V."/>
            <person name="Cock P.J.A."/>
            <person name="Van den Akker S.E."/>
            <person name="Holroyd N."/>
            <person name="Hunt M."/>
            <person name="Mantelin S."/>
            <person name="Naghra H."/>
            <person name="Pain A."/>
            <person name="Palomares-Rius J.E."/>
            <person name="Zarowiecki M."/>
            <person name="Berriman M."/>
            <person name="Jones J.T."/>
            <person name="Urwin P.E."/>
        </authorList>
    </citation>
    <scope>NUCLEOTIDE SEQUENCE [LARGE SCALE GENOMIC DNA]</scope>
    <source>
        <strain evidence="1">Lindley</strain>
    </source>
</reference>
<protein>
    <submittedName>
        <fullName evidence="2">Peptidase M12A domain-containing protein</fullName>
    </submittedName>
</protein>
<evidence type="ECO:0000313" key="1">
    <source>
        <dbReference type="Proteomes" id="UP000050741"/>
    </source>
</evidence>
<dbReference type="WBParaSite" id="GPLIN_000282300">
    <property type="protein sequence ID" value="GPLIN_000282300"/>
    <property type="gene ID" value="GPLIN_000282300"/>
</dbReference>
<name>A0A183BQD7_GLOPA</name>
<organism evidence="1 2">
    <name type="scientific">Globodera pallida</name>
    <name type="common">Potato cyst nematode worm</name>
    <name type="synonym">Heterodera pallida</name>
    <dbReference type="NCBI Taxonomy" id="36090"/>
    <lineage>
        <taxon>Eukaryota</taxon>
        <taxon>Metazoa</taxon>
        <taxon>Ecdysozoa</taxon>
        <taxon>Nematoda</taxon>
        <taxon>Chromadorea</taxon>
        <taxon>Rhabditida</taxon>
        <taxon>Tylenchina</taxon>
        <taxon>Tylenchomorpha</taxon>
        <taxon>Tylenchoidea</taxon>
        <taxon>Heteroderidae</taxon>
        <taxon>Heteroderinae</taxon>
        <taxon>Globodera</taxon>
    </lineage>
</organism>
<proteinExistence type="predicted"/>
<keyword evidence="1" id="KW-1185">Reference proteome</keyword>
<dbReference type="AlphaFoldDB" id="A0A183BQD7"/>